<gene>
    <name evidence="1" type="ORF">HPBE_LOCUS20867</name>
</gene>
<evidence type="ECO:0000313" key="2">
    <source>
        <dbReference type="Proteomes" id="UP000050761"/>
    </source>
</evidence>
<dbReference type="WBParaSite" id="HPBE_0002087001-mRNA-1">
    <property type="protein sequence ID" value="HPBE_0002087001-mRNA-1"/>
    <property type="gene ID" value="HPBE_0002087001"/>
</dbReference>
<accession>A0A3P8BKK0</accession>
<organism evidence="2 3">
    <name type="scientific">Heligmosomoides polygyrus</name>
    <name type="common">Parasitic roundworm</name>
    <dbReference type="NCBI Taxonomy" id="6339"/>
    <lineage>
        <taxon>Eukaryota</taxon>
        <taxon>Metazoa</taxon>
        <taxon>Ecdysozoa</taxon>
        <taxon>Nematoda</taxon>
        <taxon>Chromadorea</taxon>
        <taxon>Rhabditida</taxon>
        <taxon>Rhabditina</taxon>
        <taxon>Rhabditomorpha</taxon>
        <taxon>Strongyloidea</taxon>
        <taxon>Heligmosomidae</taxon>
        <taxon>Heligmosomoides</taxon>
    </lineage>
</organism>
<accession>A0A183GET7</accession>
<dbReference type="AlphaFoldDB" id="A0A183GET7"/>
<dbReference type="OrthoDB" id="5788516at2759"/>
<reference evidence="1 2" key="1">
    <citation type="submission" date="2018-11" db="EMBL/GenBank/DDBJ databases">
        <authorList>
            <consortium name="Pathogen Informatics"/>
        </authorList>
    </citation>
    <scope>NUCLEOTIDE SEQUENCE [LARGE SCALE GENOMIC DNA]</scope>
</reference>
<protein>
    <submittedName>
        <fullName evidence="3">EB domain-containing protein</fullName>
    </submittedName>
</protein>
<keyword evidence="2" id="KW-1185">Reference proteome</keyword>
<dbReference type="EMBL" id="UZAH01032509">
    <property type="protein sequence ID" value="VDP22231.1"/>
    <property type="molecule type" value="Genomic_DNA"/>
</dbReference>
<name>A0A183GET7_HELPZ</name>
<reference evidence="3" key="2">
    <citation type="submission" date="2019-09" db="UniProtKB">
        <authorList>
            <consortium name="WormBaseParasite"/>
        </authorList>
    </citation>
    <scope>IDENTIFICATION</scope>
</reference>
<proteinExistence type="predicted"/>
<evidence type="ECO:0000313" key="3">
    <source>
        <dbReference type="WBParaSite" id="HPBE_0002087001-mRNA-1"/>
    </source>
</evidence>
<evidence type="ECO:0000313" key="1">
    <source>
        <dbReference type="EMBL" id="VDP22231.1"/>
    </source>
</evidence>
<dbReference type="Proteomes" id="UP000050761">
    <property type="component" value="Unassembled WGS sequence"/>
</dbReference>
<sequence length="112" mass="12659">MKVSPCFSLRCGAPGCMCKEGHVLLSSSNSEQGCVPRETCFRRRGLHRTGGFFHSRIPRASISNAYLGLHALESRRKEGMLLFVKMLLRHTVQNSGRFHEIHIRSSQLQTEC</sequence>
<dbReference type="Gene3D" id="2.10.25.10">
    <property type="entry name" value="Laminin"/>
    <property type="match status" value="1"/>
</dbReference>